<dbReference type="Gene3D" id="3.40.50.880">
    <property type="match status" value="1"/>
</dbReference>
<evidence type="ECO:0000313" key="2">
    <source>
        <dbReference type="EMBL" id="UYV69679.1"/>
    </source>
</evidence>
<dbReference type="EMBL" id="CP092869">
    <property type="protein sequence ID" value="UYV69679.1"/>
    <property type="molecule type" value="Genomic_DNA"/>
</dbReference>
<feature type="signal peptide" evidence="1">
    <location>
        <begin position="1"/>
        <end position="48"/>
    </location>
</feature>
<organism evidence="2 3">
    <name type="scientific">Cordylochernes scorpioides</name>
    <dbReference type="NCBI Taxonomy" id="51811"/>
    <lineage>
        <taxon>Eukaryota</taxon>
        <taxon>Metazoa</taxon>
        <taxon>Ecdysozoa</taxon>
        <taxon>Arthropoda</taxon>
        <taxon>Chelicerata</taxon>
        <taxon>Arachnida</taxon>
        <taxon>Pseudoscorpiones</taxon>
        <taxon>Cheliferoidea</taxon>
        <taxon>Chernetidae</taxon>
        <taxon>Cordylochernes</taxon>
    </lineage>
</organism>
<name>A0ABY6KLT3_9ARAC</name>
<sequence>MEYKRCSSCIPGALTGYYQPGQLNPGFLASLLLLPLLLFHPGLGPAKAEFMYSVIYNIVLAVQEIKRYNAGASPRITVIDCGLKQNQVRCLVNTGAAVTVVPWNHSLQMEDHGLQVSHLSLLNPVLWLCHPTQSDNLQRWSIDELILKGDVTYNISTVELPPCKGQHLIAELKCPLGRGVLLPESC</sequence>
<protein>
    <submittedName>
        <fullName evidence="2">CAD</fullName>
    </submittedName>
</protein>
<dbReference type="Proteomes" id="UP001235939">
    <property type="component" value="Chromosome 07"/>
</dbReference>
<accession>A0ABY6KLT3</accession>
<evidence type="ECO:0000313" key="3">
    <source>
        <dbReference type="Proteomes" id="UP001235939"/>
    </source>
</evidence>
<dbReference type="InterPro" id="IPR029062">
    <property type="entry name" value="Class_I_gatase-like"/>
</dbReference>
<reference evidence="2 3" key="1">
    <citation type="submission" date="2022-01" db="EMBL/GenBank/DDBJ databases">
        <title>A chromosomal length assembly of Cordylochernes scorpioides.</title>
        <authorList>
            <person name="Zeh D."/>
            <person name="Zeh J."/>
        </authorList>
    </citation>
    <scope>NUCLEOTIDE SEQUENCE [LARGE SCALE GENOMIC DNA]</scope>
    <source>
        <strain evidence="2">IN4F17</strain>
        <tissue evidence="2">Whole Body</tissue>
    </source>
</reference>
<keyword evidence="1" id="KW-0732">Signal</keyword>
<feature type="chain" id="PRO_5045307320" evidence="1">
    <location>
        <begin position="49"/>
        <end position="186"/>
    </location>
</feature>
<gene>
    <name evidence="2" type="ORF">LAZ67_7000197</name>
</gene>
<keyword evidence="3" id="KW-1185">Reference proteome</keyword>
<evidence type="ECO:0000256" key="1">
    <source>
        <dbReference type="SAM" id="SignalP"/>
    </source>
</evidence>
<proteinExistence type="predicted"/>